<reference evidence="1 2" key="1">
    <citation type="submission" date="2018-12" db="EMBL/GenBank/DDBJ databases">
        <title>The complete genome of the methanogenic archaea of the candidate phylum Verstraetearchaeota, obtained from the metagenome of underground thermal water.</title>
        <authorList>
            <person name="Kadnikov V.V."/>
            <person name="Mardanov A.V."/>
            <person name="Beletsky A.V."/>
            <person name="Karnachuk O.V."/>
            <person name="Ravin N.V."/>
        </authorList>
    </citation>
    <scope>NUCLEOTIDE SEQUENCE [LARGE SCALE GENOMIC DNA]</scope>
    <source>
        <strain evidence="1">Ch88</strain>
    </source>
</reference>
<comment type="caution">
    <text evidence="1">The sequence shown here is derived from an EMBL/GenBank/DDBJ whole genome shotgun (WGS) entry which is preliminary data.</text>
</comment>
<organism evidence="1 2">
    <name type="scientific">Methanosuratincola subterraneus</name>
    <dbReference type="NCBI Taxonomy" id="2593994"/>
    <lineage>
        <taxon>Archaea</taxon>
        <taxon>Thermoproteota</taxon>
        <taxon>Methanosuratincolia</taxon>
        <taxon>Candidatus Methanomethylicales</taxon>
        <taxon>Candidatus Methanomethylicaceae</taxon>
        <taxon>Candidatus Methanosuratincola (ex Vanwonterghem et al. 2016)</taxon>
    </lineage>
</organism>
<sequence>MGSDTLGKIRERQGIWSKVQNFLTMGYGTKEDIREADKALRESYYQSFKEMRQRWSEINLAALDAGLKGDDFKKVMQVMDRLMEKVHRAEYGYAGLFDRKGKIGEEGLARSLDFDKEFGASLSDLESEIAETYRAYEAGDWNSVSAKAKLLRSKIVSLDEKWNEREKVFRPIGV</sequence>
<dbReference type="AlphaFoldDB" id="A0A444L6I1"/>
<protein>
    <submittedName>
        <fullName evidence="1">Uncharacterized protein</fullName>
    </submittedName>
</protein>
<proteinExistence type="predicted"/>
<dbReference type="Proteomes" id="UP000288215">
    <property type="component" value="Unassembled WGS sequence"/>
</dbReference>
<name>A0A444L6I1_METS7</name>
<accession>A0A444L6I1</accession>
<evidence type="ECO:0000313" key="2">
    <source>
        <dbReference type="Proteomes" id="UP000288215"/>
    </source>
</evidence>
<dbReference type="EMBL" id="RXGA01000003">
    <property type="protein sequence ID" value="RWX73176.1"/>
    <property type="molecule type" value="Genomic_DNA"/>
</dbReference>
<evidence type="ECO:0000313" key="1">
    <source>
        <dbReference type="EMBL" id="RWX73176.1"/>
    </source>
</evidence>
<gene>
    <name evidence="1" type="ORF">Metus_1150</name>
</gene>